<comment type="caution">
    <text evidence="2">The sequence shown here is derived from an EMBL/GenBank/DDBJ whole genome shotgun (WGS) entry which is preliminary data.</text>
</comment>
<dbReference type="RefSeq" id="WP_188564332.1">
    <property type="nucleotide sequence ID" value="NZ_BMED01000001.1"/>
</dbReference>
<evidence type="ECO:0000256" key="1">
    <source>
        <dbReference type="SAM" id="SignalP"/>
    </source>
</evidence>
<gene>
    <name evidence="2" type="ORF">GCM10011396_04220</name>
</gene>
<evidence type="ECO:0000313" key="2">
    <source>
        <dbReference type="EMBL" id="GGC60487.1"/>
    </source>
</evidence>
<accession>A0A916XAW3</accession>
<reference evidence="2" key="1">
    <citation type="journal article" date="2014" name="Int. J. Syst. Evol. Microbiol.">
        <title>Complete genome sequence of Corynebacterium casei LMG S-19264T (=DSM 44701T), isolated from a smear-ripened cheese.</title>
        <authorList>
            <consortium name="US DOE Joint Genome Institute (JGI-PGF)"/>
            <person name="Walter F."/>
            <person name="Albersmeier A."/>
            <person name="Kalinowski J."/>
            <person name="Ruckert C."/>
        </authorList>
    </citation>
    <scope>NUCLEOTIDE SEQUENCE</scope>
    <source>
        <strain evidence="2">CGMCC 1.10998</strain>
    </source>
</reference>
<sequence>MRFFAGLQSQLKHTRVTAVSVAKRARGLVLLSSLVLAACGGGGGSSAPTTPTTPTTPVVNNTVAMIVDSGPAGASGVINQPYVSVTICQPGTTTCQTIDHILVDTGSYGLRIISPGILNASLSLPALQTSSGVAVGECVQFTSGYTWGSVKLADVKMAGEVASGIPINIVGDPAAAFANTPAACRSSANSNLGTVANLGANGILGIGVFKEDCPACATSAVTAHYYACDGNNCNSISLPIAQQVSNPVAAFPQDNNGVILVLPSVAAGGLNSVTGSLIFGIGTQTNNAFASETVFATNSSGNFKTTYKGKTLTESYLDSGSNGYYFNDSAITPCSLSGGFYCPASPLGLSAVNISGDAQGSTTGTINFFIESVDSLPAPITAAHIAGTAGNNTFDWGLPFFFGRRVFVALENASTPKGKGPYWAY</sequence>
<dbReference type="Pfam" id="PF11925">
    <property type="entry name" value="DUF3443"/>
    <property type="match status" value="1"/>
</dbReference>
<feature type="chain" id="PRO_5037664487" description="DUF3443 domain-containing protein" evidence="1">
    <location>
        <begin position="38"/>
        <end position="425"/>
    </location>
</feature>
<dbReference type="InterPro" id="IPR021847">
    <property type="entry name" value="DUF3443"/>
</dbReference>
<dbReference type="Proteomes" id="UP000637423">
    <property type="component" value="Unassembled WGS sequence"/>
</dbReference>
<dbReference type="AlphaFoldDB" id="A0A916XAW3"/>
<protein>
    <recommendedName>
        <fullName evidence="4">DUF3443 domain-containing protein</fullName>
    </recommendedName>
</protein>
<keyword evidence="3" id="KW-1185">Reference proteome</keyword>
<evidence type="ECO:0008006" key="4">
    <source>
        <dbReference type="Google" id="ProtNLM"/>
    </source>
</evidence>
<evidence type="ECO:0000313" key="3">
    <source>
        <dbReference type="Proteomes" id="UP000637423"/>
    </source>
</evidence>
<dbReference type="EMBL" id="BMED01000001">
    <property type="protein sequence ID" value="GGC60487.1"/>
    <property type="molecule type" value="Genomic_DNA"/>
</dbReference>
<reference evidence="2" key="2">
    <citation type="submission" date="2020-09" db="EMBL/GenBank/DDBJ databases">
        <authorList>
            <person name="Sun Q."/>
            <person name="Zhou Y."/>
        </authorList>
    </citation>
    <scope>NUCLEOTIDE SEQUENCE</scope>
    <source>
        <strain evidence="2">CGMCC 1.10998</strain>
    </source>
</reference>
<organism evidence="2 3">
    <name type="scientific">Undibacterium terreum</name>
    <dbReference type="NCBI Taxonomy" id="1224302"/>
    <lineage>
        <taxon>Bacteria</taxon>
        <taxon>Pseudomonadati</taxon>
        <taxon>Pseudomonadota</taxon>
        <taxon>Betaproteobacteria</taxon>
        <taxon>Burkholderiales</taxon>
        <taxon>Oxalobacteraceae</taxon>
        <taxon>Undibacterium</taxon>
    </lineage>
</organism>
<proteinExistence type="predicted"/>
<name>A0A916XAW3_9BURK</name>
<feature type="signal peptide" evidence="1">
    <location>
        <begin position="1"/>
        <end position="37"/>
    </location>
</feature>
<keyword evidence="1" id="KW-0732">Signal</keyword>